<dbReference type="Proteomes" id="UP001221411">
    <property type="component" value="Unassembled WGS sequence"/>
</dbReference>
<name>A0ABT5F2C3_9BACT</name>
<evidence type="ECO:0008006" key="3">
    <source>
        <dbReference type="Google" id="ProtNLM"/>
    </source>
</evidence>
<organism evidence="1 2">
    <name type="scientific">Polyangium mundeleinium</name>
    <dbReference type="NCBI Taxonomy" id="2995306"/>
    <lineage>
        <taxon>Bacteria</taxon>
        <taxon>Pseudomonadati</taxon>
        <taxon>Myxococcota</taxon>
        <taxon>Polyangia</taxon>
        <taxon>Polyangiales</taxon>
        <taxon>Polyangiaceae</taxon>
        <taxon>Polyangium</taxon>
    </lineage>
</organism>
<dbReference type="Gene3D" id="2.60.120.380">
    <property type="match status" value="1"/>
</dbReference>
<dbReference type="RefSeq" id="WP_271927111.1">
    <property type="nucleotide sequence ID" value="NZ_JAQNDO010000001.1"/>
</dbReference>
<keyword evidence="2" id="KW-1185">Reference proteome</keyword>
<proteinExistence type="predicted"/>
<evidence type="ECO:0000313" key="1">
    <source>
        <dbReference type="EMBL" id="MDC0748253.1"/>
    </source>
</evidence>
<comment type="caution">
    <text evidence="1">The sequence shown here is derived from an EMBL/GenBank/DDBJ whole genome shotgun (WGS) entry which is preliminary data.</text>
</comment>
<accession>A0ABT5F2C3</accession>
<reference evidence="1 2" key="1">
    <citation type="submission" date="2022-11" db="EMBL/GenBank/DDBJ databases">
        <title>Minimal conservation of predation-associated metabolite biosynthetic gene clusters underscores biosynthetic potential of Myxococcota including descriptions for ten novel species: Archangium lansinium sp. nov., Myxococcus landrumus sp. nov., Nannocystis bai.</title>
        <authorList>
            <person name="Ahearne A."/>
            <person name="Stevens C."/>
            <person name="Dowd S."/>
        </authorList>
    </citation>
    <scope>NUCLEOTIDE SEQUENCE [LARGE SCALE GENOMIC DNA]</scope>
    <source>
        <strain evidence="1 2">RJM3</strain>
    </source>
</reference>
<gene>
    <name evidence="1" type="ORF">POL67_43400</name>
</gene>
<protein>
    <recommendedName>
        <fullName evidence="3">Lipoprotein</fullName>
    </recommendedName>
</protein>
<dbReference type="EMBL" id="JAQNDO010000001">
    <property type="protein sequence ID" value="MDC0748253.1"/>
    <property type="molecule type" value="Genomic_DNA"/>
</dbReference>
<sequence length="539" mass="57455">MFSAGSARSGYRLTTLFVLGALSLAGCGSDEPAVKPGGTGEPPTERPRLAGTLLYESVAYNHEADGLDYSKVTQKPIRGARVALLDAANDALIAETTSDALGQYAFDWEGTTQVKVWVYAETMVPSILVVDNTASDATYVMESGEVVVDEPRSLDMVATTGWTGVSYGKPRLAAPFSVLDAAYTAARRFLDETTPPPVFPKLAINWSVENRPEDGLVGLGQIGTSHWDGDEIYVLGKENVDTDEFDTHVLVHEWGHSFEEHITRSDSWGGSHGYGDVLDPRLAFSEGFCNALSAMILDPDTVYSDAMGAGQKDGFWEDIEENDTSQSAKPGWYSETTVQNVVFDAYDENAEAFDNVEVKLQGVYAVMIGDLKSTPAMTTLFPFVAGLKSAHPEAATAIDALVGHHGSGSSFGIDPVTDAWGTGETHTAGDPGALPVFVPMAVNESVKLTLIGGIDPALLGQNRFLRVKGTGGTLKVSSSATSDVDLYVYLRGKELDSAASESGEETVSFATTAGEDYVVNVQGYGEFSGPYEVTIEVLP</sequence>
<evidence type="ECO:0000313" key="2">
    <source>
        <dbReference type="Proteomes" id="UP001221411"/>
    </source>
</evidence>